<proteinExistence type="predicted"/>
<feature type="domain" description="Porin" evidence="12">
    <location>
        <begin position="299"/>
        <end position="357"/>
    </location>
</feature>
<dbReference type="PANTHER" id="PTHR34501">
    <property type="entry name" value="PROTEIN YDDL-RELATED"/>
    <property type="match status" value="1"/>
</dbReference>
<dbReference type="GO" id="GO:0046930">
    <property type="term" value="C:pore complex"/>
    <property type="evidence" value="ECO:0007669"/>
    <property type="project" value="UniProtKB-KW"/>
</dbReference>
<keyword evidence="7" id="KW-0406">Ion transport</keyword>
<reference evidence="14" key="1">
    <citation type="submission" date="2016-01" db="EMBL/GenBank/DDBJ databases">
        <authorList>
            <person name="Peeters Charlotte."/>
        </authorList>
    </citation>
    <scope>NUCLEOTIDE SEQUENCE [LARGE SCALE GENOMIC DNA]</scope>
</reference>
<feature type="chain" id="PRO_5007621643" evidence="11">
    <location>
        <begin position="25"/>
        <end position="404"/>
    </location>
</feature>
<keyword evidence="6 11" id="KW-0732">Signal</keyword>
<comment type="subcellular location">
    <subcellularLocation>
        <location evidence="1">Cell outer membrane</location>
        <topology evidence="1">Multi-pass membrane protein</topology>
    </subcellularLocation>
</comment>
<keyword evidence="4" id="KW-1134">Transmembrane beta strand</keyword>
<dbReference type="PRINTS" id="PR00184">
    <property type="entry name" value="NEISSPPORIN"/>
</dbReference>
<evidence type="ECO:0000256" key="11">
    <source>
        <dbReference type="SAM" id="SignalP"/>
    </source>
</evidence>
<accession>A0A158BDI9</accession>
<feature type="signal peptide" evidence="11">
    <location>
        <begin position="1"/>
        <end position="24"/>
    </location>
</feature>
<sequence>MTTKTIARQLVSTAALAVCASASAQSNVTLYGTVDAGLTYTSNQQVTNADGSVSSGHNFAFSGGNLVPSRFGLLGVEDLGGGLQAKFNVENSFYTGTGSFVQGGALFNRQAWVGLAHEQFGTLSFGRQYDSYSDFLGPYVSSNSWATLYGSHIGDVDNLNEAFNFNNAIKYTSPDWNGFSLGGTYSLGGVAGDFAQRRGYSIAATYTHLPVSISAGYLNLHNPLDAALGGANGYIGDFACSNPSALYCQLQNAEALKAYGAGASYAIGPATIALTYTHSLLERSQYFADSANPQGRNIAFDIGEVNLTYAATPFLQLGLAYIYNNAKPDGGSSTRFHQVNLGANYALSKRTALYGVAIMQKAVGAGLGIDPATGGPANYAQIPNLPNSNSDRQLSVTLGIRHNF</sequence>
<dbReference type="Proteomes" id="UP000054624">
    <property type="component" value="Unassembled WGS sequence"/>
</dbReference>
<evidence type="ECO:0000256" key="8">
    <source>
        <dbReference type="ARBA" id="ARBA00023114"/>
    </source>
</evidence>
<evidence type="ECO:0000256" key="6">
    <source>
        <dbReference type="ARBA" id="ARBA00022729"/>
    </source>
</evidence>
<keyword evidence="5" id="KW-0812">Transmembrane</keyword>
<dbReference type="PANTHER" id="PTHR34501:SF9">
    <property type="entry name" value="MAJOR OUTER MEMBRANE PROTEIN P.IA"/>
    <property type="match status" value="1"/>
</dbReference>
<keyword evidence="9" id="KW-0472">Membrane</keyword>
<dbReference type="PRINTS" id="PR00182">
    <property type="entry name" value="ECOLNEIPORIN"/>
</dbReference>
<evidence type="ECO:0000256" key="10">
    <source>
        <dbReference type="ARBA" id="ARBA00023237"/>
    </source>
</evidence>
<dbReference type="STRING" id="1777137.AWB76_04060"/>
<dbReference type="OrthoDB" id="8982743at2"/>
<evidence type="ECO:0000256" key="5">
    <source>
        <dbReference type="ARBA" id="ARBA00022692"/>
    </source>
</evidence>
<dbReference type="GO" id="GO:0009279">
    <property type="term" value="C:cell outer membrane"/>
    <property type="evidence" value="ECO:0007669"/>
    <property type="project" value="UniProtKB-SubCell"/>
</dbReference>
<dbReference type="GO" id="GO:0034220">
    <property type="term" value="P:monoatomic ion transmembrane transport"/>
    <property type="evidence" value="ECO:0007669"/>
    <property type="project" value="InterPro"/>
</dbReference>
<dbReference type="Gene3D" id="2.40.160.10">
    <property type="entry name" value="Porin"/>
    <property type="match status" value="1"/>
</dbReference>
<evidence type="ECO:0000313" key="13">
    <source>
        <dbReference type="EMBL" id="SAK68144.1"/>
    </source>
</evidence>
<dbReference type="InterPro" id="IPR002299">
    <property type="entry name" value="Porin_Neis"/>
</dbReference>
<dbReference type="RefSeq" id="WP_096031335.1">
    <property type="nucleotide sequence ID" value="NZ_FCOI02000013.1"/>
</dbReference>
<keyword evidence="14" id="KW-1185">Reference proteome</keyword>
<dbReference type="SUPFAM" id="SSF56935">
    <property type="entry name" value="Porins"/>
    <property type="match status" value="1"/>
</dbReference>
<dbReference type="InterPro" id="IPR023614">
    <property type="entry name" value="Porin_dom_sf"/>
</dbReference>
<dbReference type="EMBL" id="FCOI02000013">
    <property type="protein sequence ID" value="SAK68144.1"/>
    <property type="molecule type" value="Genomic_DNA"/>
</dbReference>
<feature type="domain" description="Porin" evidence="12">
    <location>
        <begin position="12"/>
        <end position="279"/>
    </location>
</feature>
<protein>
    <submittedName>
        <fullName evidence="13">Outer membrane porin OpcP</fullName>
    </submittedName>
</protein>
<dbReference type="InterPro" id="IPR001702">
    <property type="entry name" value="Porin_Gram-ve"/>
</dbReference>
<name>A0A158BDI9_9BURK</name>
<comment type="subunit">
    <text evidence="2">Homotrimer.</text>
</comment>
<evidence type="ECO:0000256" key="4">
    <source>
        <dbReference type="ARBA" id="ARBA00022452"/>
    </source>
</evidence>
<keyword evidence="10" id="KW-0998">Cell outer membrane</keyword>
<dbReference type="AlphaFoldDB" id="A0A158BDI9"/>
<evidence type="ECO:0000256" key="1">
    <source>
        <dbReference type="ARBA" id="ARBA00004571"/>
    </source>
</evidence>
<keyword evidence="8" id="KW-0626">Porin</keyword>
<evidence type="ECO:0000256" key="7">
    <source>
        <dbReference type="ARBA" id="ARBA00023065"/>
    </source>
</evidence>
<evidence type="ECO:0000313" key="14">
    <source>
        <dbReference type="Proteomes" id="UP000054624"/>
    </source>
</evidence>
<dbReference type="CDD" id="cd00342">
    <property type="entry name" value="gram_neg_porins"/>
    <property type="match status" value="1"/>
</dbReference>
<dbReference type="InterPro" id="IPR033900">
    <property type="entry name" value="Gram_neg_porin_domain"/>
</dbReference>
<evidence type="ECO:0000256" key="2">
    <source>
        <dbReference type="ARBA" id="ARBA00011233"/>
    </source>
</evidence>
<evidence type="ECO:0000256" key="9">
    <source>
        <dbReference type="ARBA" id="ARBA00023136"/>
    </source>
</evidence>
<gene>
    <name evidence="13" type="ORF">AWB76_04060</name>
</gene>
<evidence type="ECO:0000256" key="3">
    <source>
        <dbReference type="ARBA" id="ARBA00022448"/>
    </source>
</evidence>
<organism evidence="13 14">
    <name type="scientific">Caballeronia temeraria</name>
    <dbReference type="NCBI Taxonomy" id="1777137"/>
    <lineage>
        <taxon>Bacteria</taxon>
        <taxon>Pseudomonadati</taxon>
        <taxon>Pseudomonadota</taxon>
        <taxon>Betaproteobacteria</taxon>
        <taxon>Burkholderiales</taxon>
        <taxon>Burkholderiaceae</taxon>
        <taxon>Caballeronia</taxon>
    </lineage>
</organism>
<dbReference type="GO" id="GO:0015288">
    <property type="term" value="F:porin activity"/>
    <property type="evidence" value="ECO:0007669"/>
    <property type="project" value="UniProtKB-KW"/>
</dbReference>
<dbReference type="InterPro" id="IPR050298">
    <property type="entry name" value="Gram-neg_bact_OMP"/>
</dbReference>
<keyword evidence="3" id="KW-0813">Transport</keyword>
<dbReference type="Pfam" id="PF13609">
    <property type="entry name" value="Porin_4"/>
    <property type="match status" value="2"/>
</dbReference>
<evidence type="ECO:0000259" key="12">
    <source>
        <dbReference type="Pfam" id="PF13609"/>
    </source>
</evidence>